<feature type="domain" description="NIF system FeS cluster assembly NifU N-terminal" evidence="2">
    <location>
        <begin position="25"/>
        <end position="105"/>
    </location>
</feature>
<reference evidence="3 4" key="1">
    <citation type="submission" date="2024-02" db="EMBL/GenBank/DDBJ databases">
        <title>A novel Wenzhouxiangellaceae bacterium, isolated from coastal sediments.</title>
        <authorList>
            <person name="Du Z.-J."/>
            <person name="Ye Y.-Q."/>
            <person name="Zhang X.-Y."/>
        </authorList>
    </citation>
    <scope>NUCLEOTIDE SEQUENCE [LARGE SCALE GENOMIC DNA]</scope>
    <source>
        <strain evidence="3 4">CH-27</strain>
    </source>
</reference>
<dbReference type="AlphaFoldDB" id="A0AAW9RHZ6"/>
<accession>A0AAW9RHZ6</accession>
<dbReference type="SUPFAM" id="SSF82649">
    <property type="entry name" value="SufE/NifU"/>
    <property type="match status" value="1"/>
</dbReference>
<dbReference type="EMBL" id="JAZHOG010000020">
    <property type="protein sequence ID" value="MEJ8569797.1"/>
    <property type="molecule type" value="Genomic_DNA"/>
</dbReference>
<evidence type="ECO:0000313" key="3">
    <source>
        <dbReference type="EMBL" id="MEJ8569797.1"/>
    </source>
</evidence>
<name>A0AAW9RHZ6_9GAMM</name>
<dbReference type="Proteomes" id="UP001359886">
    <property type="component" value="Unassembled WGS sequence"/>
</dbReference>
<sequence length="161" mass="17303">MNDQTPKSGAADSPSEAAPNPAEFYRETVLQHSVEPVGFQAEIEPTHAAERYNPLCGDRVTVRFRVAGDRIEAAAFDGEACAICLASASLLCEKTPGHTLSELQSTSQWLESLLQGEDQEGGDDDLRALSGVRRYPSRIRCALLPWEAAGLAVSESGDPDD</sequence>
<evidence type="ECO:0000256" key="1">
    <source>
        <dbReference type="SAM" id="MobiDB-lite"/>
    </source>
</evidence>
<dbReference type="CDD" id="cd06664">
    <property type="entry name" value="IscU_like"/>
    <property type="match status" value="1"/>
</dbReference>
<gene>
    <name evidence="3" type="ORF">V3330_19370</name>
</gene>
<proteinExistence type="predicted"/>
<feature type="region of interest" description="Disordered" evidence="1">
    <location>
        <begin position="1"/>
        <end position="20"/>
    </location>
</feature>
<dbReference type="GO" id="GO:0016226">
    <property type="term" value="P:iron-sulfur cluster assembly"/>
    <property type="evidence" value="ECO:0007669"/>
    <property type="project" value="InterPro"/>
</dbReference>
<organism evidence="3 4">
    <name type="scientific">Elongatibacter sediminis</name>
    <dbReference type="NCBI Taxonomy" id="3119006"/>
    <lineage>
        <taxon>Bacteria</taxon>
        <taxon>Pseudomonadati</taxon>
        <taxon>Pseudomonadota</taxon>
        <taxon>Gammaproteobacteria</taxon>
        <taxon>Chromatiales</taxon>
        <taxon>Wenzhouxiangellaceae</taxon>
        <taxon>Elongatibacter</taxon>
    </lineage>
</organism>
<dbReference type="NCBIfam" id="TIGR01994">
    <property type="entry name" value="SUF_scaf_2"/>
    <property type="match status" value="1"/>
</dbReference>
<protein>
    <submittedName>
        <fullName evidence="3">SUF system NifU family Fe-S cluster assembly protein</fullName>
    </submittedName>
</protein>
<dbReference type="GO" id="GO:0051536">
    <property type="term" value="F:iron-sulfur cluster binding"/>
    <property type="evidence" value="ECO:0007669"/>
    <property type="project" value="InterPro"/>
</dbReference>
<dbReference type="Pfam" id="PF01592">
    <property type="entry name" value="NifU_N"/>
    <property type="match status" value="1"/>
</dbReference>
<evidence type="ECO:0000313" key="4">
    <source>
        <dbReference type="Proteomes" id="UP001359886"/>
    </source>
</evidence>
<evidence type="ECO:0000259" key="2">
    <source>
        <dbReference type="Pfam" id="PF01592"/>
    </source>
</evidence>
<comment type="caution">
    <text evidence="3">The sequence shown here is derived from an EMBL/GenBank/DDBJ whole genome shotgun (WGS) entry which is preliminary data.</text>
</comment>
<dbReference type="InterPro" id="IPR002871">
    <property type="entry name" value="NIF_FeS_clus_asmbl_NifU_N"/>
</dbReference>
<dbReference type="GO" id="GO:0005506">
    <property type="term" value="F:iron ion binding"/>
    <property type="evidence" value="ECO:0007669"/>
    <property type="project" value="InterPro"/>
</dbReference>
<keyword evidence="4" id="KW-1185">Reference proteome</keyword>
<dbReference type="Gene3D" id="3.90.1010.10">
    <property type="match status" value="1"/>
</dbReference>
<dbReference type="RefSeq" id="WP_354697124.1">
    <property type="nucleotide sequence ID" value="NZ_JAZHOG010000020.1"/>
</dbReference>